<evidence type="ECO:0000259" key="1">
    <source>
        <dbReference type="PROSITE" id="PS50878"/>
    </source>
</evidence>
<organism evidence="2 3">
    <name type="scientific">Eumeta variegata</name>
    <name type="common">Bagworm moth</name>
    <name type="synonym">Eumeta japonica</name>
    <dbReference type="NCBI Taxonomy" id="151549"/>
    <lineage>
        <taxon>Eukaryota</taxon>
        <taxon>Metazoa</taxon>
        <taxon>Ecdysozoa</taxon>
        <taxon>Arthropoda</taxon>
        <taxon>Hexapoda</taxon>
        <taxon>Insecta</taxon>
        <taxon>Pterygota</taxon>
        <taxon>Neoptera</taxon>
        <taxon>Endopterygota</taxon>
        <taxon>Lepidoptera</taxon>
        <taxon>Glossata</taxon>
        <taxon>Ditrysia</taxon>
        <taxon>Tineoidea</taxon>
        <taxon>Psychidae</taxon>
        <taxon>Oiketicinae</taxon>
        <taxon>Eumeta</taxon>
    </lineage>
</organism>
<evidence type="ECO:0000313" key="2">
    <source>
        <dbReference type="EMBL" id="GBP88398.1"/>
    </source>
</evidence>
<keyword evidence="2" id="KW-0695">RNA-directed DNA polymerase</keyword>
<keyword evidence="2" id="KW-0548">Nucleotidyltransferase</keyword>
<accession>A0A4C1ZKU5</accession>
<dbReference type="STRING" id="151549.A0A4C1ZKU5"/>
<proteinExistence type="predicted"/>
<name>A0A4C1ZKU5_EUMVA</name>
<dbReference type="PROSITE" id="PS50878">
    <property type="entry name" value="RT_POL"/>
    <property type="match status" value="1"/>
</dbReference>
<dbReference type="AlphaFoldDB" id="A0A4C1ZKU5"/>
<sequence>MQKAFDRVWYDGLLYKLLKTSLPPALIKIIANFLRDRSFCVVVEEALSAPHQIRAGVPQSNCLSPSLFAAFTDDISTRRGHLKDWEDDVMLALYTEDSADFISARRVDLAARKVQQVFDLLPEWLDR</sequence>
<feature type="domain" description="Reverse transcriptase" evidence="1">
    <location>
        <begin position="1"/>
        <end position="127"/>
    </location>
</feature>
<dbReference type="OrthoDB" id="10065625at2759"/>
<protein>
    <submittedName>
        <fullName evidence="2">RNA-directed DNA polymerase from mobile element jockey</fullName>
    </submittedName>
</protein>
<comment type="caution">
    <text evidence="2">The sequence shown here is derived from an EMBL/GenBank/DDBJ whole genome shotgun (WGS) entry which is preliminary data.</text>
</comment>
<evidence type="ECO:0000313" key="3">
    <source>
        <dbReference type="Proteomes" id="UP000299102"/>
    </source>
</evidence>
<dbReference type="Proteomes" id="UP000299102">
    <property type="component" value="Unassembled WGS sequence"/>
</dbReference>
<reference evidence="2 3" key="1">
    <citation type="journal article" date="2019" name="Commun. Biol.">
        <title>The bagworm genome reveals a unique fibroin gene that provides high tensile strength.</title>
        <authorList>
            <person name="Kono N."/>
            <person name="Nakamura H."/>
            <person name="Ohtoshi R."/>
            <person name="Tomita M."/>
            <person name="Numata K."/>
            <person name="Arakawa K."/>
        </authorList>
    </citation>
    <scope>NUCLEOTIDE SEQUENCE [LARGE SCALE GENOMIC DNA]</scope>
</reference>
<dbReference type="Pfam" id="PF00078">
    <property type="entry name" value="RVT_1"/>
    <property type="match status" value="1"/>
</dbReference>
<gene>
    <name evidence="2" type="primary">pol</name>
    <name evidence="2" type="ORF">EVAR_59000_1</name>
</gene>
<dbReference type="GO" id="GO:0003964">
    <property type="term" value="F:RNA-directed DNA polymerase activity"/>
    <property type="evidence" value="ECO:0007669"/>
    <property type="project" value="UniProtKB-KW"/>
</dbReference>
<dbReference type="InterPro" id="IPR000477">
    <property type="entry name" value="RT_dom"/>
</dbReference>
<dbReference type="EMBL" id="BGZK01001929">
    <property type="protein sequence ID" value="GBP88398.1"/>
    <property type="molecule type" value="Genomic_DNA"/>
</dbReference>
<keyword evidence="3" id="KW-1185">Reference proteome</keyword>
<keyword evidence="2" id="KW-0808">Transferase</keyword>